<dbReference type="EMBL" id="MT701590">
    <property type="protein sequence ID" value="QPB09121.1"/>
    <property type="molecule type" value="Genomic_DNA"/>
</dbReference>
<accession>A0A873WN78</accession>
<proteinExistence type="predicted"/>
<name>A0A873WN78_9CAUD</name>
<organism evidence="1 2">
    <name type="scientific">Klebsiella phage Miami</name>
    <dbReference type="NCBI Taxonomy" id="2767581"/>
    <lineage>
        <taxon>Viruses</taxon>
        <taxon>Duplodnaviria</taxon>
        <taxon>Heunggongvirae</taxon>
        <taxon>Uroviricota</taxon>
        <taxon>Caudoviricetes</taxon>
        <taxon>Chimalliviridae</taxon>
        <taxon>Miamivirus</taxon>
        <taxon>Miamivirus miami</taxon>
    </lineage>
</organism>
<protein>
    <submittedName>
        <fullName evidence="1">Uncharacterized protein</fullName>
    </submittedName>
</protein>
<dbReference type="Proteomes" id="UP000662782">
    <property type="component" value="Segment"/>
</dbReference>
<keyword evidence="2" id="KW-1185">Reference proteome</keyword>
<evidence type="ECO:0000313" key="1">
    <source>
        <dbReference type="EMBL" id="QPB09121.1"/>
    </source>
</evidence>
<reference evidence="1 2" key="1">
    <citation type="submission" date="2020-07" db="EMBL/GenBank/DDBJ databases">
        <title>Complete genome sequence of Klebsiella pneumoniae phage Miami.</title>
        <authorList>
            <person name="Mora D.A."/>
            <person name="Lessor L."/>
            <person name="Gill J."/>
            <person name="Liu M."/>
        </authorList>
    </citation>
    <scope>NUCLEOTIDE SEQUENCE [LARGE SCALE GENOMIC DNA]</scope>
</reference>
<sequence>MSAGVISKNMWVSLLSKALNADASVLKSQTFVFSPSSSDDLVRISDVRGPDSPVVMKKFDFGKLTYGRKFDVRHILQDSENKTADEIFEYWKKLVRLDDLDRGEVDLVKDESILYIYFKSSSICFKGSVEVTYADR</sequence>
<evidence type="ECO:0000313" key="2">
    <source>
        <dbReference type="Proteomes" id="UP000662782"/>
    </source>
</evidence>
<gene>
    <name evidence="1" type="ORF">CPT_Miami_026</name>
</gene>